<keyword evidence="4" id="KW-1185">Reference proteome</keyword>
<dbReference type="OrthoDB" id="2415687at2"/>
<proteinExistence type="predicted"/>
<evidence type="ECO:0000313" key="2">
    <source>
        <dbReference type="EMBL" id="SUM46471.1"/>
    </source>
</evidence>
<gene>
    <name evidence="2" type="ORF">NCTC11048_01524</name>
    <name evidence="3" type="ORF">NCTC11048_02103</name>
</gene>
<feature type="region of interest" description="Disordered" evidence="1">
    <location>
        <begin position="18"/>
        <end position="41"/>
    </location>
</feature>
<reference evidence="3 4" key="1">
    <citation type="submission" date="2018-06" db="EMBL/GenBank/DDBJ databases">
        <authorList>
            <consortium name="Pathogen Informatics"/>
            <person name="Doyle S."/>
        </authorList>
    </citation>
    <scope>NUCLEOTIDE SEQUENCE [LARGE SCALE GENOMIC DNA]</scope>
    <source>
        <strain evidence="4">NCTC 11048</strain>
        <strain evidence="3">NCTC11048</strain>
    </source>
</reference>
<protein>
    <submittedName>
        <fullName evidence="3">Uncharacterized protein</fullName>
    </submittedName>
</protein>
<name>A0A2K4AQ73_STAIN</name>
<evidence type="ECO:0000256" key="1">
    <source>
        <dbReference type="SAM" id="MobiDB-lite"/>
    </source>
</evidence>
<dbReference type="EMBL" id="UHDP01000003">
    <property type="protein sequence ID" value="SUM46471.1"/>
    <property type="molecule type" value="Genomic_DNA"/>
</dbReference>
<organism evidence="3 4">
    <name type="scientific">Staphylococcus intermedius NCTC 11048</name>
    <dbReference type="NCBI Taxonomy" id="1141106"/>
    <lineage>
        <taxon>Bacteria</taxon>
        <taxon>Bacillati</taxon>
        <taxon>Bacillota</taxon>
        <taxon>Bacilli</taxon>
        <taxon>Bacillales</taxon>
        <taxon>Staphylococcaceae</taxon>
        <taxon>Staphylococcus</taxon>
        <taxon>Staphylococcus intermedius group</taxon>
    </lineage>
</organism>
<dbReference type="EMBL" id="UHDP01000003">
    <property type="protein sequence ID" value="SUM47033.1"/>
    <property type="molecule type" value="Genomic_DNA"/>
</dbReference>
<dbReference type="RefSeq" id="WP_096559672.1">
    <property type="nucleotide sequence ID" value="NZ_PPQH01000029.1"/>
</dbReference>
<accession>A0A2K4AQ73</accession>
<evidence type="ECO:0000313" key="4">
    <source>
        <dbReference type="Proteomes" id="UP000255549"/>
    </source>
</evidence>
<sequence>MKKELDYEKLDRMRAEIDEASKKTKAPDVEDMPLEPIEPPEGFFELTDEEITYLAFGIKPE</sequence>
<dbReference type="Proteomes" id="UP000255549">
    <property type="component" value="Unassembled WGS sequence"/>
</dbReference>
<dbReference type="AlphaFoldDB" id="A0A2K4AQ73"/>
<feature type="compositionally biased region" description="Basic and acidic residues" evidence="1">
    <location>
        <begin position="18"/>
        <end position="28"/>
    </location>
</feature>
<evidence type="ECO:0000313" key="3">
    <source>
        <dbReference type="EMBL" id="SUM47033.1"/>
    </source>
</evidence>